<dbReference type="Gene3D" id="3.10.100.10">
    <property type="entry name" value="Mannose-Binding Protein A, subunit A"/>
    <property type="match status" value="1"/>
</dbReference>
<dbReference type="InterPro" id="IPR007110">
    <property type="entry name" value="Ig-like_dom"/>
</dbReference>
<dbReference type="PROSITE" id="PS01186">
    <property type="entry name" value="EGF_2"/>
    <property type="match status" value="1"/>
</dbReference>
<evidence type="ECO:0000256" key="5">
    <source>
        <dbReference type="ARBA" id="ARBA00023136"/>
    </source>
</evidence>
<dbReference type="InterPro" id="IPR018097">
    <property type="entry name" value="EGF_Ca-bd_CS"/>
</dbReference>
<proteinExistence type="predicted"/>
<dbReference type="PROSITE" id="PS00615">
    <property type="entry name" value="C_TYPE_LECTIN_1"/>
    <property type="match status" value="1"/>
</dbReference>
<dbReference type="Proteomes" id="UP001159427">
    <property type="component" value="Unassembled WGS sequence"/>
</dbReference>
<keyword evidence="8" id="KW-0325">Glycoprotein</keyword>
<feature type="domain" description="EGF-like" evidence="12">
    <location>
        <begin position="124"/>
        <end position="160"/>
    </location>
</feature>
<dbReference type="SMART" id="SM00181">
    <property type="entry name" value="EGF"/>
    <property type="match status" value="1"/>
</dbReference>
<dbReference type="InterPro" id="IPR001881">
    <property type="entry name" value="EGF-like_Ca-bd_dom"/>
</dbReference>
<dbReference type="PROSITE" id="PS50835">
    <property type="entry name" value="IG_LIKE"/>
    <property type="match status" value="1"/>
</dbReference>
<dbReference type="Gene3D" id="1.10.510.10">
    <property type="entry name" value="Transferase(Phosphotransferase) domain 1"/>
    <property type="match status" value="1"/>
</dbReference>
<dbReference type="InterPro" id="IPR020635">
    <property type="entry name" value="Tyr_kinase_cat_dom"/>
</dbReference>
<dbReference type="Pfam" id="PF00059">
    <property type="entry name" value="Lectin_C"/>
    <property type="match status" value="1"/>
</dbReference>
<evidence type="ECO:0000259" key="13">
    <source>
        <dbReference type="PROSITE" id="PS50041"/>
    </source>
</evidence>
<evidence type="ECO:0000313" key="15">
    <source>
        <dbReference type="EMBL" id="CAH3193625.1"/>
    </source>
</evidence>
<evidence type="ECO:0008006" key="17">
    <source>
        <dbReference type="Google" id="ProtNLM"/>
    </source>
</evidence>
<dbReference type="InterPro" id="IPR001304">
    <property type="entry name" value="C-type_lectin-like"/>
</dbReference>
<evidence type="ECO:0000256" key="7">
    <source>
        <dbReference type="ARBA" id="ARBA00023170"/>
    </source>
</evidence>
<dbReference type="PROSITE" id="PS01187">
    <property type="entry name" value="EGF_CA"/>
    <property type="match status" value="1"/>
</dbReference>
<dbReference type="PROSITE" id="PS50041">
    <property type="entry name" value="C_TYPE_LECTIN_2"/>
    <property type="match status" value="1"/>
</dbReference>
<dbReference type="SMART" id="SM00179">
    <property type="entry name" value="EGF_CA"/>
    <property type="match status" value="1"/>
</dbReference>
<dbReference type="PROSITE" id="PS50026">
    <property type="entry name" value="EGF_3"/>
    <property type="match status" value="1"/>
</dbReference>
<dbReference type="PRINTS" id="PR00109">
    <property type="entry name" value="TYRKINASE"/>
</dbReference>
<dbReference type="PROSITE" id="PS00109">
    <property type="entry name" value="PROTEIN_KINASE_TYR"/>
    <property type="match status" value="1"/>
</dbReference>
<evidence type="ECO:0000313" key="16">
    <source>
        <dbReference type="Proteomes" id="UP001159427"/>
    </source>
</evidence>
<dbReference type="Gene3D" id="3.30.200.20">
    <property type="entry name" value="Phosphorylase Kinase, domain 1"/>
    <property type="match status" value="1"/>
</dbReference>
<gene>
    <name evidence="15" type="ORF">PEVE_00026209</name>
</gene>
<dbReference type="Gene3D" id="2.60.40.10">
    <property type="entry name" value="Immunoglobulins"/>
    <property type="match status" value="1"/>
</dbReference>
<dbReference type="Pfam" id="PF07714">
    <property type="entry name" value="PK_Tyr_Ser-Thr"/>
    <property type="match status" value="1"/>
</dbReference>
<evidence type="ECO:0000256" key="4">
    <source>
        <dbReference type="ARBA" id="ARBA00022989"/>
    </source>
</evidence>
<dbReference type="SMART" id="SM00034">
    <property type="entry name" value="CLECT"/>
    <property type="match status" value="1"/>
</dbReference>
<keyword evidence="9" id="KW-0393">Immunoglobulin domain</keyword>
<reference evidence="15 16" key="1">
    <citation type="submission" date="2022-05" db="EMBL/GenBank/DDBJ databases">
        <authorList>
            <consortium name="Genoscope - CEA"/>
            <person name="William W."/>
        </authorList>
    </citation>
    <scope>NUCLEOTIDE SEQUENCE [LARGE SCALE GENOMIC DNA]</scope>
</reference>
<organism evidence="15 16">
    <name type="scientific">Porites evermanni</name>
    <dbReference type="NCBI Taxonomy" id="104178"/>
    <lineage>
        <taxon>Eukaryota</taxon>
        <taxon>Metazoa</taxon>
        <taxon>Cnidaria</taxon>
        <taxon>Anthozoa</taxon>
        <taxon>Hexacorallia</taxon>
        <taxon>Scleractinia</taxon>
        <taxon>Fungiina</taxon>
        <taxon>Poritidae</taxon>
        <taxon>Porites</taxon>
    </lineage>
</organism>
<dbReference type="InterPro" id="IPR000082">
    <property type="entry name" value="SEA_dom"/>
</dbReference>
<dbReference type="InterPro" id="IPR008266">
    <property type="entry name" value="Tyr_kinase_AS"/>
</dbReference>
<evidence type="ECO:0000259" key="12">
    <source>
        <dbReference type="PROSITE" id="PS50026"/>
    </source>
</evidence>
<dbReference type="CDD" id="cd00054">
    <property type="entry name" value="EGF_CA"/>
    <property type="match status" value="1"/>
</dbReference>
<dbReference type="SUPFAM" id="SSF56112">
    <property type="entry name" value="Protein kinase-like (PK-like)"/>
    <property type="match status" value="1"/>
</dbReference>
<feature type="domain" description="C-type lectin" evidence="13">
    <location>
        <begin position="11"/>
        <end position="122"/>
    </location>
</feature>
<dbReference type="CDD" id="cd00096">
    <property type="entry name" value="Ig"/>
    <property type="match status" value="1"/>
</dbReference>
<dbReference type="EMBL" id="CALNXI010003542">
    <property type="protein sequence ID" value="CAH3193625.1"/>
    <property type="molecule type" value="Genomic_DNA"/>
</dbReference>
<keyword evidence="2" id="KW-0812">Transmembrane</keyword>
<dbReference type="SMART" id="SM00409">
    <property type="entry name" value="IG"/>
    <property type="match status" value="1"/>
</dbReference>
<comment type="caution">
    <text evidence="15">The sequence shown here is derived from an EMBL/GenBank/DDBJ whole genome shotgun (WGS) entry which is preliminary data.</text>
</comment>
<dbReference type="InterPro" id="IPR033989">
    <property type="entry name" value="CD209-like_CTLD"/>
</dbReference>
<dbReference type="InterPro" id="IPR001245">
    <property type="entry name" value="Ser-Thr/Tyr_kinase_cat_dom"/>
</dbReference>
<keyword evidence="6 10" id="KW-1015">Disulfide bond</keyword>
<dbReference type="SMART" id="SM00408">
    <property type="entry name" value="IGc2"/>
    <property type="match status" value="1"/>
</dbReference>
<keyword evidence="7" id="KW-0675">Receptor</keyword>
<feature type="non-terminal residue" evidence="15">
    <location>
        <position position="1"/>
    </location>
</feature>
<evidence type="ECO:0000256" key="6">
    <source>
        <dbReference type="ARBA" id="ARBA00023157"/>
    </source>
</evidence>
<dbReference type="InterPro" id="IPR016187">
    <property type="entry name" value="CTDL_fold"/>
</dbReference>
<evidence type="ECO:0000256" key="1">
    <source>
        <dbReference type="ARBA" id="ARBA00004167"/>
    </source>
</evidence>
<dbReference type="CDD" id="cd03590">
    <property type="entry name" value="CLECT_DC-SIGN_like"/>
    <property type="match status" value="1"/>
</dbReference>
<comment type="caution">
    <text evidence="10">Lacks conserved residue(s) required for the propagation of feature annotation.</text>
</comment>
<dbReference type="Pfam" id="PF13927">
    <property type="entry name" value="Ig_3"/>
    <property type="match status" value="1"/>
</dbReference>
<evidence type="ECO:0000259" key="14">
    <source>
        <dbReference type="PROSITE" id="PS50835"/>
    </source>
</evidence>
<comment type="subcellular location">
    <subcellularLocation>
        <location evidence="1">Membrane</location>
        <topology evidence="1">Single-pass membrane protein</topology>
    </subcellularLocation>
</comment>
<keyword evidence="4" id="KW-1133">Transmembrane helix</keyword>
<evidence type="ECO:0000256" key="2">
    <source>
        <dbReference type="ARBA" id="ARBA00022692"/>
    </source>
</evidence>
<protein>
    <recommendedName>
        <fullName evidence="17">Receptor protein-tyrosine kinase</fullName>
    </recommendedName>
</protein>
<dbReference type="InterPro" id="IPR000719">
    <property type="entry name" value="Prot_kinase_dom"/>
</dbReference>
<dbReference type="SUPFAM" id="SSF82671">
    <property type="entry name" value="SEA domain"/>
    <property type="match status" value="1"/>
</dbReference>
<evidence type="ECO:0000256" key="10">
    <source>
        <dbReference type="PROSITE-ProRule" id="PRU00076"/>
    </source>
</evidence>
<feature type="domain" description="Protein kinase" evidence="11">
    <location>
        <begin position="506"/>
        <end position="784"/>
    </location>
</feature>
<feature type="disulfide bond" evidence="10">
    <location>
        <begin position="150"/>
        <end position="159"/>
    </location>
</feature>
<dbReference type="InterPro" id="IPR018378">
    <property type="entry name" value="C-type_lectin_CS"/>
</dbReference>
<dbReference type="SUPFAM" id="SSF48726">
    <property type="entry name" value="Immunoglobulin"/>
    <property type="match status" value="1"/>
</dbReference>
<evidence type="ECO:0000256" key="8">
    <source>
        <dbReference type="ARBA" id="ARBA00023180"/>
    </source>
</evidence>
<dbReference type="InterPro" id="IPR003599">
    <property type="entry name" value="Ig_sub"/>
</dbReference>
<dbReference type="PANTHER" id="PTHR24416:SF621">
    <property type="entry name" value="TYROSINE KINASE RECEPTOR CAD96CA"/>
    <property type="match status" value="1"/>
</dbReference>
<dbReference type="InterPro" id="IPR036364">
    <property type="entry name" value="SEA_dom_sf"/>
</dbReference>
<dbReference type="InterPro" id="IPR036179">
    <property type="entry name" value="Ig-like_dom_sf"/>
</dbReference>
<evidence type="ECO:0000259" key="11">
    <source>
        <dbReference type="PROSITE" id="PS50011"/>
    </source>
</evidence>
<dbReference type="InterPro" id="IPR016186">
    <property type="entry name" value="C-type_lectin-like/link_sf"/>
</dbReference>
<dbReference type="SUPFAM" id="SSF57196">
    <property type="entry name" value="EGF/Laminin"/>
    <property type="match status" value="1"/>
</dbReference>
<dbReference type="SMART" id="SM00219">
    <property type="entry name" value="TyrKc"/>
    <property type="match status" value="1"/>
</dbReference>
<dbReference type="Pfam" id="PF01390">
    <property type="entry name" value="SEA"/>
    <property type="match status" value="1"/>
</dbReference>
<sequence>GALCPSGWFNKGSSCYKISDHRLNWEAAKNACELLGSTLAIISSHSEQQALSPFINTTTWIGLHRQQSNKTLFLWLDGSPPIYTNWGRGEPNDIVEECVEMRSFDTAWNDLACSRRHRYICERDANECATKPCKQGATCMNSIEGYNCICPKGFQGKVCEKVPPNITVNPPWVVDLEAGQNVTLTCNASGDPLPNITWTKIGVAHDQFNFTGHKLHFFNVKRTDVGLYRCTANNGFGREATRVSVVNINCSHCILQKVSITITSEVWNDTLLDRESFDYKTLEASVLTAMFKVYSTCSQKRLYRIAVEKFSPGSVVATLVMFFGSSVSEPLKPLQDEIADSKLGQFAVGRHVYIYQPILPPTTPPSTVPQLDSSDTPANANEGKDVLQEDIYLMDDRKVVKEVSDLLNTFSSTPILDQSALKLKQGDVLTHPCVTITSRDFKLDFSFQPSQGTPLAEDITYINTQAGVELHTQLPSSHSEQQLYDACSYTPPNPERNSWEVRRRDVTIVKVIGKGAFCQVAKAEAWNLNGSKGVTAVAAKMLKGKAPDSDRKDLMSELELMKKLKPHPHVIKLMGCVTETDPLLVLIEYIPYGDLLGFLRKSRGLKDNYYKNPDIKPKTTLTSQQLIQFAWQIADGMEFLSSNKVIHRDLAARNVLVGEGEKCKVTDFGMARDVYGDDIYKKKSRGRLPVKWTAYEALLYGTYTTQSDVWSFGVVLYEIFTVGGCPYPGIEGQEIANKLKNGYRMPKPKHIDQNLYDLMLQCWQQKPNERPTFSVLKDTMADMLQNNN</sequence>
<dbReference type="InterPro" id="IPR011009">
    <property type="entry name" value="Kinase-like_dom_sf"/>
</dbReference>
<dbReference type="SUPFAM" id="SSF56436">
    <property type="entry name" value="C-type lectin-like"/>
    <property type="match status" value="1"/>
</dbReference>
<feature type="non-terminal residue" evidence="15">
    <location>
        <position position="788"/>
    </location>
</feature>
<dbReference type="InterPro" id="IPR000152">
    <property type="entry name" value="EGF-type_Asp/Asn_hydroxyl_site"/>
</dbReference>
<dbReference type="InterPro" id="IPR000742">
    <property type="entry name" value="EGF"/>
</dbReference>
<dbReference type="CDD" id="cd00192">
    <property type="entry name" value="PTKc"/>
    <property type="match status" value="1"/>
</dbReference>
<name>A0ABN8SRX1_9CNID</name>
<keyword evidence="3" id="KW-0430">Lectin</keyword>
<evidence type="ECO:0000256" key="9">
    <source>
        <dbReference type="ARBA" id="ARBA00023319"/>
    </source>
</evidence>
<dbReference type="PROSITE" id="PS50011">
    <property type="entry name" value="PROTEIN_KINASE_DOM"/>
    <property type="match status" value="1"/>
</dbReference>
<feature type="domain" description="Ig-like" evidence="14">
    <location>
        <begin position="164"/>
        <end position="246"/>
    </location>
</feature>
<dbReference type="InterPro" id="IPR003598">
    <property type="entry name" value="Ig_sub2"/>
</dbReference>
<keyword evidence="5" id="KW-0472">Membrane</keyword>
<keyword evidence="16" id="KW-1185">Reference proteome</keyword>
<dbReference type="PROSITE" id="PS00022">
    <property type="entry name" value="EGF_1"/>
    <property type="match status" value="1"/>
</dbReference>
<dbReference type="Gene3D" id="2.10.25.10">
    <property type="entry name" value="Laminin"/>
    <property type="match status" value="1"/>
</dbReference>
<accession>A0ABN8SRX1</accession>
<dbReference type="PROSITE" id="PS00010">
    <property type="entry name" value="ASX_HYDROXYL"/>
    <property type="match status" value="1"/>
</dbReference>
<dbReference type="InterPro" id="IPR013783">
    <property type="entry name" value="Ig-like_fold"/>
</dbReference>
<dbReference type="InterPro" id="IPR050122">
    <property type="entry name" value="RTK"/>
</dbReference>
<keyword evidence="10" id="KW-0245">EGF-like domain</keyword>
<evidence type="ECO:0000256" key="3">
    <source>
        <dbReference type="ARBA" id="ARBA00022734"/>
    </source>
</evidence>
<dbReference type="Pfam" id="PF00008">
    <property type="entry name" value="EGF"/>
    <property type="match status" value="1"/>
</dbReference>
<dbReference type="PANTHER" id="PTHR24416">
    <property type="entry name" value="TYROSINE-PROTEIN KINASE RECEPTOR"/>
    <property type="match status" value="1"/>
</dbReference>